<reference evidence="3 4" key="1">
    <citation type="submission" date="2016-10" db="EMBL/GenBank/DDBJ databases">
        <authorList>
            <person name="de Groot N.N."/>
        </authorList>
    </citation>
    <scope>NUCLEOTIDE SEQUENCE [LARGE SCALE GENOMIC DNA]</scope>
    <source>
        <strain evidence="3 4">CGMCC 4.6533</strain>
    </source>
</reference>
<dbReference type="RefSeq" id="WP_090944067.1">
    <property type="nucleotide sequence ID" value="NZ_FNDJ01000024.1"/>
</dbReference>
<dbReference type="InterPro" id="IPR003695">
    <property type="entry name" value="Ppx_GppA_N"/>
</dbReference>
<dbReference type="Pfam" id="PF02541">
    <property type="entry name" value="Ppx-GppA"/>
    <property type="match status" value="1"/>
</dbReference>
<dbReference type="OrthoDB" id="9793035at2"/>
<dbReference type="EMBL" id="FNDJ01000024">
    <property type="protein sequence ID" value="SDL28654.1"/>
    <property type="molecule type" value="Genomic_DNA"/>
</dbReference>
<evidence type="ECO:0000259" key="2">
    <source>
        <dbReference type="Pfam" id="PF02541"/>
    </source>
</evidence>
<comment type="similarity">
    <text evidence="1">Belongs to the GppA/Ppx family.</text>
</comment>
<dbReference type="Gene3D" id="3.30.420.40">
    <property type="match status" value="1"/>
</dbReference>
<sequence>MRKAAVLDVGCHSALLMMVRRRRSKDRDAPGRWTMSRGGKVRLALHETLTGDGRVSTRGIASVQHAVSRLSDAGELGPGVFAFATSVIRDAVNRDEVIGRVADTTGVRLRLLPGREEARLAYIAARCWLGDLPEPLLVLDIGGGTVEVAYGQGDEPSQMLSLPLGARTMTRALLPGARPRKRQVRALRQHVRETLDRASLPVARPGVRVIASSKTFTQLAELAATLEQPARAPAYLTLSSVRTAARLLARTDVPHRAGLPGISRHRAGQSLAGAVIAEALMDACQAHEAQICPWSTREGLLLELIGASPERRSGGTF</sequence>
<dbReference type="InterPro" id="IPR043129">
    <property type="entry name" value="ATPase_NBD"/>
</dbReference>
<dbReference type="Gene3D" id="3.30.420.150">
    <property type="entry name" value="Exopolyphosphatase. Domain 2"/>
    <property type="match status" value="1"/>
</dbReference>
<dbReference type="AlphaFoldDB" id="A0A1G9IV05"/>
<evidence type="ECO:0000256" key="1">
    <source>
        <dbReference type="ARBA" id="ARBA00007125"/>
    </source>
</evidence>
<feature type="domain" description="Ppx/GppA phosphatase N-terminal" evidence="2">
    <location>
        <begin position="55"/>
        <end position="304"/>
    </location>
</feature>
<name>A0A1G9IV05_9ACTN</name>
<proteinExistence type="inferred from homology"/>
<dbReference type="GO" id="GO:0016462">
    <property type="term" value="F:pyrophosphatase activity"/>
    <property type="evidence" value="ECO:0007669"/>
    <property type="project" value="TreeGrafter"/>
</dbReference>
<gene>
    <name evidence="3" type="ORF">SAMN05421869_12450</name>
</gene>
<dbReference type="STRING" id="633440.SAMN05421869_12450"/>
<protein>
    <submittedName>
        <fullName evidence="3">Exopolyphosphatase / guanosine-5'-triphosphate,3'-diphosphate pyrophosphatase</fullName>
    </submittedName>
</protein>
<dbReference type="PANTHER" id="PTHR30005">
    <property type="entry name" value="EXOPOLYPHOSPHATASE"/>
    <property type="match status" value="1"/>
</dbReference>
<accession>A0A1G9IV05</accession>
<dbReference type="Proteomes" id="UP000199202">
    <property type="component" value="Unassembled WGS sequence"/>
</dbReference>
<evidence type="ECO:0000313" key="4">
    <source>
        <dbReference type="Proteomes" id="UP000199202"/>
    </source>
</evidence>
<keyword evidence="4" id="KW-1185">Reference proteome</keyword>
<evidence type="ECO:0000313" key="3">
    <source>
        <dbReference type="EMBL" id="SDL28654.1"/>
    </source>
</evidence>
<organism evidence="3 4">
    <name type="scientific">Nonomuraea jiangxiensis</name>
    <dbReference type="NCBI Taxonomy" id="633440"/>
    <lineage>
        <taxon>Bacteria</taxon>
        <taxon>Bacillati</taxon>
        <taxon>Actinomycetota</taxon>
        <taxon>Actinomycetes</taxon>
        <taxon>Streptosporangiales</taxon>
        <taxon>Streptosporangiaceae</taxon>
        <taxon>Nonomuraea</taxon>
    </lineage>
</organism>
<dbReference type="SUPFAM" id="SSF53067">
    <property type="entry name" value="Actin-like ATPase domain"/>
    <property type="match status" value="2"/>
</dbReference>
<dbReference type="PANTHER" id="PTHR30005:SF0">
    <property type="entry name" value="RETROGRADE REGULATION PROTEIN 2"/>
    <property type="match status" value="1"/>
</dbReference>
<dbReference type="InterPro" id="IPR050273">
    <property type="entry name" value="GppA/Ppx_hydrolase"/>
</dbReference>